<accession>A0A0A9DDY5</accession>
<reference evidence="1" key="1">
    <citation type="submission" date="2014-09" db="EMBL/GenBank/DDBJ databases">
        <authorList>
            <person name="Magalhaes I.L.F."/>
            <person name="Oliveira U."/>
            <person name="Santos F.R."/>
            <person name="Vidigal T.H.D.A."/>
            <person name="Brescovit A.D."/>
            <person name="Santos A.J."/>
        </authorList>
    </citation>
    <scope>NUCLEOTIDE SEQUENCE</scope>
    <source>
        <tissue evidence="1">Shoot tissue taken approximately 20 cm above the soil surface</tissue>
    </source>
</reference>
<protein>
    <submittedName>
        <fullName evidence="1">Uncharacterized protein</fullName>
    </submittedName>
</protein>
<dbReference type="AlphaFoldDB" id="A0A0A9DDY5"/>
<sequence length="60" mass="6819">MVACRRCTLSVKSWTSSKDLFSDFTRISFSCFRMDTSIDSFLEFSSKACLESESSRSLLS</sequence>
<evidence type="ECO:0000313" key="1">
    <source>
        <dbReference type="EMBL" id="JAD83855.1"/>
    </source>
</evidence>
<organism evidence="1">
    <name type="scientific">Arundo donax</name>
    <name type="common">Giant reed</name>
    <name type="synonym">Donax arundinaceus</name>
    <dbReference type="NCBI Taxonomy" id="35708"/>
    <lineage>
        <taxon>Eukaryota</taxon>
        <taxon>Viridiplantae</taxon>
        <taxon>Streptophyta</taxon>
        <taxon>Embryophyta</taxon>
        <taxon>Tracheophyta</taxon>
        <taxon>Spermatophyta</taxon>
        <taxon>Magnoliopsida</taxon>
        <taxon>Liliopsida</taxon>
        <taxon>Poales</taxon>
        <taxon>Poaceae</taxon>
        <taxon>PACMAD clade</taxon>
        <taxon>Arundinoideae</taxon>
        <taxon>Arundineae</taxon>
        <taxon>Arundo</taxon>
    </lineage>
</organism>
<name>A0A0A9DDY5_ARUDO</name>
<dbReference type="EMBL" id="GBRH01214040">
    <property type="protein sequence ID" value="JAD83855.1"/>
    <property type="molecule type" value="Transcribed_RNA"/>
</dbReference>
<proteinExistence type="predicted"/>
<reference evidence="1" key="2">
    <citation type="journal article" date="2015" name="Data Brief">
        <title>Shoot transcriptome of the giant reed, Arundo donax.</title>
        <authorList>
            <person name="Barrero R.A."/>
            <person name="Guerrero F.D."/>
            <person name="Moolhuijzen P."/>
            <person name="Goolsby J.A."/>
            <person name="Tidwell J."/>
            <person name="Bellgard S.E."/>
            <person name="Bellgard M.I."/>
        </authorList>
    </citation>
    <scope>NUCLEOTIDE SEQUENCE</scope>
    <source>
        <tissue evidence="1">Shoot tissue taken approximately 20 cm above the soil surface</tissue>
    </source>
</reference>